<evidence type="ECO:0000256" key="1">
    <source>
        <dbReference type="ARBA" id="ARBA00004651"/>
    </source>
</evidence>
<evidence type="ECO:0000256" key="6">
    <source>
        <dbReference type="ARBA" id="ARBA00022989"/>
    </source>
</evidence>
<dbReference type="EMBL" id="JAJAPW010000002">
    <property type="protein sequence ID" value="MCB4798006.1"/>
    <property type="molecule type" value="Genomic_DNA"/>
</dbReference>
<feature type="transmembrane region" description="Helical" evidence="8">
    <location>
        <begin position="140"/>
        <end position="157"/>
    </location>
</feature>
<protein>
    <submittedName>
        <fullName evidence="10">Glycosyltransferase family 39 protein</fullName>
    </submittedName>
</protein>
<feature type="transmembrane region" description="Helical" evidence="8">
    <location>
        <begin position="407"/>
        <end position="427"/>
    </location>
</feature>
<dbReference type="GO" id="GO:0009103">
    <property type="term" value="P:lipopolysaccharide biosynthetic process"/>
    <property type="evidence" value="ECO:0007669"/>
    <property type="project" value="UniProtKB-ARBA"/>
</dbReference>
<dbReference type="GO" id="GO:0005886">
    <property type="term" value="C:plasma membrane"/>
    <property type="evidence" value="ECO:0007669"/>
    <property type="project" value="UniProtKB-SubCell"/>
</dbReference>
<feature type="transmembrane region" description="Helical" evidence="8">
    <location>
        <begin position="163"/>
        <end position="196"/>
    </location>
</feature>
<comment type="subcellular location">
    <subcellularLocation>
        <location evidence="1">Cell membrane</location>
        <topology evidence="1">Multi-pass membrane protein</topology>
    </subcellularLocation>
</comment>
<feature type="transmembrane region" description="Helical" evidence="8">
    <location>
        <begin position="208"/>
        <end position="227"/>
    </location>
</feature>
<feature type="transmembrane region" description="Helical" evidence="8">
    <location>
        <begin position="12"/>
        <end position="34"/>
    </location>
</feature>
<evidence type="ECO:0000256" key="4">
    <source>
        <dbReference type="ARBA" id="ARBA00022679"/>
    </source>
</evidence>
<keyword evidence="3" id="KW-0328">Glycosyltransferase</keyword>
<keyword evidence="11" id="KW-1185">Reference proteome</keyword>
<comment type="caution">
    <text evidence="10">The sequence shown here is derived from an EMBL/GenBank/DDBJ whole genome shotgun (WGS) entry which is preliminary data.</text>
</comment>
<dbReference type="RefSeq" id="WP_226541199.1">
    <property type="nucleotide sequence ID" value="NZ_JAJAPW010000002.1"/>
</dbReference>
<keyword evidence="4" id="KW-0808">Transferase</keyword>
<evidence type="ECO:0000256" key="5">
    <source>
        <dbReference type="ARBA" id="ARBA00022692"/>
    </source>
</evidence>
<dbReference type="InterPro" id="IPR003342">
    <property type="entry name" value="ArnT-like_N"/>
</dbReference>
<evidence type="ECO:0000313" key="11">
    <source>
        <dbReference type="Proteomes" id="UP001139199"/>
    </source>
</evidence>
<sequence length="527" mass="60070">MFQFVKKHKLNIAVFLISLMLCLLGSGHYPIYILDEAKNAEAAREMLSNGNFITPYFNNILRTDKPPLHYFFMILSYKIFGVNAFAARFFSGVYGALTMVTSYHFVKKNTNKTNALVYILILWSSVFFVQEFHLSVPDPYLIFFISAGLWCFYNFQVSNNKTSLWLFYVCLAFGVLAKGPVAIALPGLICLIFIIATKQFSVSGIFKYKPILGLLIILIIALPWYILVHIKTNGAWTQGFFIDHNINRFGSKMEGHGGIFLITWAFVLLGLMPFSFFIINAIKNAYFNRKNTLTLFALIVSSVFIVFFSISGTKLPNYTMPCYPFLAFIISLYLVKTYQNNKKKTGITVVVILITMLSVLLPIAGKLALANEKSLTAVSNVAYWLIPTSVLSVIGLFFYLKNQLNKSFLSIASGWIILAPILFLVIYPKLTNESPVQASKKIISKNSKIIVYKRFDPAFPINFKRTFNVSNQASEVFHFIENNPDGFIITNDRNDYKILSEHKNLELVLERKAIFENHTTRIFRKKQ</sequence>
<feature type="transmembrane region" description="Helical" evidence="8">
    <location>
        <begin position="293"/>
        <end position="312"/>
    </location>
</feature>
<dbReference type="Pfam" id="PF02366">
    <property type="entry name" value="PMT"/>
    <property type="match status" value="1"/>
</dbReference>
<dbReference type="GO" id="GO:0006493">
    <property type="term" value="P:protein O-linked glycosylation"/>
    <property type="evidence" value="ECO:0007669"/>
    <property type="project" value="InterPro"/>
</dbReference>
<feature type="transmembrane region" description="Helical" evidence="8">
    <location>
        <begin position="115"/>
        <end position="133"/>
    </location>
</feature>
<feature type="transmembrane region" description="Helical" evidence="8">
    <location>
        <begin position="318"/>
        <end position="335"/>
    </location>
</feature>
<feature type="transmembrane region" description="Helical" evidence="8">
    <location>
        <begin position="347"/>
        <end position="369"/>
    </location>
</feature>
<evidence type="ECO:0000313" key="10">
    <source>
        <dbReference type="EMBL" id="MCB4798006.1"/>
    </source>
</evidence>
<dbReference type="Proteomes" id="UP001139199">
    <property type="component" value="Unassembled WGS sequence"/>
</dbReference>
<evidence type="ECO:0000256" key="8">
    <source>
        <dbReference type="SAM" id="Phobius"/>
    </source>
</evidence>
<evidence type="ECO:0000256" key="7">
    <source>
        <dbReference type="ARBA" id="ARBA00023136"/>
    </source>
</evidence>
<organism evidence="10 11">
    <name type="scientific">Neotamlana laminarinivorans</name>
    <dbReference type="NCBI Taxonomy" id="2883124"/>
    <lineage>
        <taxon>Bacteria</taxon>
        <taxon>Pseudomonadati</taxon>
        <taxon>Bacteroidota</taxon>
        <taxon>Flavobacteriia</taxon>
        <taxon>Flavobacteriales</taxon>
        <taxon>Flavobacteriaceae</taxon>
        <taxon>Neotamlana</taxon>
    </lineage>
</organism>
<keyword evidence="5 8" id="KW-0812">Transmembrane</keyword>
<dbReference type="GO" id="GO:0016763">
    <property type="term" value="F:pentosyltransferase activity"/>
    <property type="evidence" value="ECO:0007669"/>
    <property type="project" value="TreeGrafter"/>
</dbReference>
<dbReference type="PANTHER" id="PTHR33908">
    <property type="entry name" value="MANNOSYLTRANSFERASE YKCB-RELATED"/>
    <property type="match status" value="1"/>
</dbReference>
<feature type="transmembrane region" description="Helical" evidence="8">
    <location>
        <begin position="259"/>
        <end position="281"/>
    </location>
</feature>
<dbReference type="PANTHER" id="PTHR33908:SF3">
    <property type="entry name" value="UNDECAPRENYL PHOSPHATE-ALPHA-4-AMINO-4-DEOXY-L-ARABINOSE ARABINOSYL TRANSFERASE"/>
    <property type="match status" value="1"/>
</dbReference>
<dbReference type="GO" id="GO:0000030">
    <property type="term" value="F:mannosyltransferase activity"/>
    <property type="evidence" value="ECO:0007669"/>
    <property type="project" value="InterPro"/>
</dbReference>
<feature type="transmembrane region" description="Helical" evidence="8">
    <location>
        <begin position="70"/>
        <end position="95"/>
    </location>
</feature>
<dbReference type="InterPro" id="IPR050297">
    <property type="entry name" value="LipidA_mod_glycosyltrf_83"/>
</dbReference>
<feature type="domain" description="ArnT-like N-terminal" evidence="9">
    <location>
        <begin position="40"/>
        <end position="237"/>
    </location>
</feature>
<keyword evidence="7 8" id="KW-0472">Membrane</keyword>
<keyword evidence="6 8" id="KW-1133">Transmembrane helix</keyword>
<dbReference type="GO" id="GO:0010041">
    <property type="term" value="P:response to iron(III) ion"/>
    <property type="evidence" value="ECO:0007669"/>
    <property type="project" value="TreeGrafter"/>
</dbReference>
<name>A0A9X1HYN4_9FLAO</name>
<feature type="transmembrane region" description="Helical" evidence="8">
    <location>
        <begin position="381"/>
        <end position="400"/>
    </location>
</feature>
<evidence type="ECO:0000256" key="3">
    <source>
        <dbReference type="ARBA" id="ARBA00022676"/>
    </source>
</evidence>
<evidence type="ECO:0000259" key="9">
    <source>
        <dbReference type="Pfam" id="PF02366"/>
    </source>
</evidence>
<dbReference type="AlphaFoldDB" id="A0A9X1HYN4"/>
<gene>
    <name evidence="10" type="ORF">LG649_04070</name>
</gene>
<keyword evidence="2" id="KW-1003">Cell membrane</keyword>
<proteinExistence type="predicted"/>
<accession>A0A9X1HYN4</accession>
<reference evidence="10" key="1">
    <citation type="submission" date="2021-10" db="EMBL/GenBank/DDBJ databases">
        <title>Tamlana sargassums sp. nov., and Tamlana laminarinivorans sp. nov., two new bacteria isolated from the brown alga.</title>
        <authorList>
            <person name="Li J."/>
        </authorList>
    </citation>
    <scope>NUCLEOTIDE SEQUENCE</scope>
    <source>
        <strain evidence="10">PT2-4</strain>
    </source>
</reference>
<evidence type="ECO:0000256" key="2">
    <source>
        <dbReference type="ARBA" id="ARBA00022475"/>
    </source>
</evidence>